<evidence type="ECO:0000313" key="2">
    <source>
        <dbReference type="EMBL" id="CAD8108324.1"/>
    </source>
</evidence>
<proteinExistence type="predicted"/>
<feature type="chain" id="PRO_5035763947" evidence="1">
    <location>
        <begin position="21"/>
        <end position="367"/>
    </location>
</feature>
<feature type="signal peptide" evidence="1">
    <location>
        <begin position="1"/>
        <end position="20"/>
    </location>
</feature>
<dbReference type="Proteomes" id="UP000688137">
    <property type="component" value="Unassembled WGS sequence"/>
</dbReference>
<dbReference type="AlphaFoldDB" id="A0A8S1PYS0"/>
<gene>
    <name evidence="2" type="ORF">PPRIM_AZ9-3.1.T1370001</name>
</gene>
<keyword evidence="1" id="KW-0732">Signal</keyword>
<organism evidence="2 3">
    <name type="scientific">Paramecium primaurelia</name>
    <dbReference type="NCBI Taxonomy" id="5886"/>
    <lineage>
        <taxon>Eukaryota</taxon>
        <taxon>Sar</taxon>
        <taxon>Alveolata</taxon>
        <taxon>Ciliophora</taxon>
        <taxon>Intramacronucleata</taxon>
        <taxon>Oligohymenophorea</taxon>
        <taxon>Peniculida</taxon>
        <taxon>Parameciidae</taxon>
        <taxon>Paramecium</taxon>
    </lineage>
</organism>
<protein>
    <submittedName>
        <fullName evidence="2">Uncharacterized protein</fullName>
    </submittedName>
</protein>
<sequence>MKRILLTVLITLSLGLPVQPKLDEQKVDELKNGKLSKFVLTLAQLSNMLERPLVDLDFAVQDLSEDLREMQEEVSQDFFQRSAQHKKIIDDLEVLLGNAQIEISNSINLVENVLKNQLVQLNNKQSSLQDFVSQNRVAIQREDLMHQTNSKQYEEKITDHQTALKILDKALDIVQKFISGELDINQRDPAQRDVQELSGCLNKRYGNYPLVTALIESVPTFENMKQLKKIRQKLVKVKQAVQDQYNEDLFHDKTQTSLYEKRKTQLEKEHSIFQQQIADNIFSINTIQQKIKVEEDFQDMRRDDVKRYAQQRQDENEAFAYEIAIFQDLKNMYLTEQQLGEQAINFINTKQFSDLIRSNLDIALRNK</sequence>
<dbReference type="EMBL" id="CAJJDM010000140">
    <property type="protein sequence ID" value="CAD8108324.1"/>
    <property type="molecule type" value="Genomic_DNA"/>
</dbReference>
<comment type="caution">
    <text evidence="2">The sequence shown here is derived from an EMBL/GenBank/DDBJ whole genome shotgun (WGS) entry which is preliminary data.</text>
</comment>
<reference evidence="2" key="1">
    <citation type="submission" date="2021-01" db="EMBL/GenBank/DDBJ databases">
        <authorList>
            <consortium name="Genoscope - CEA"/>
            <person name="William W."/>
        </authorList>
    </citation>
    <scope>NUCLEOTIDE SEQUENCE</scope>
</reference>
<accession>A0A8S1PYS0</accession>
<keyword evidence="3" id="KW-1185">Reference proteome</keyword>
<evidence type="ECO:0000256" key="1">
    <source>
        <dbReference type="SAM" id="SignalP"/>
    </source>
</evidence>
<name>A0A8S1PYS0_PARPR</name>
<evidence type="ECO:0000313" key="3">
    <source>
        <dbReference type="Proteomes" id="UP000688137"/>
    </source>
</evidence>